<keyword evidence="3" id="KW-1185">Reference proteome</keyword>
<dbReference type="Proteomes" id="UP001602245">
    <property type="component" value="Unassembled WGS sequence"/>
</dbReference>
<dbReference type="Pfam" id="PF07819">
    <property type="entry name" value="PGAP1"/>
    <property type="match status" value="1"/>
</dbReference>
<dbReference type="PANTHER" id="PTHR37946:SF1">
    <property type="entry name" value="SLL1969 PROTEIN"/>
    <property type="match status" value="1"/>
</dbReference>
<dbReference type="PANTHER" id="PTHR37946">
    <property type="entry name" value="SLL1969 PROTEIN"/>
    <property type="match status" value="1"/>
</dbReference>
<dbReference type="SUPFAM" id="SSF53474">
    <property type="entry name" value="alpha/beta-Hydrolases"/>
    <property type="match status" value="1"/>
</dbReference>
<sequence>MSPRRRLLLGGAAAAVIVALVVVAGVRIFGGRDSGVRPDQARPGTVLLVPGYGGSRTALSRLAERLNEAGRTTDVLTLPGDGTGDLLAQAKVLDDAVRAALRDGSSSVDVIGYSAGGVVTRLWVDRHDGAQVARRIVTLGSPLHGARIAGEGAALAPDACPRACRELAPGSDLLTSIDGPLPDGLPWLSIWTENDETVQPPDSARLDGAINVPLQSICPTARVAHGDLPTDPSVTALVLRALGTSPLTQPTACPTGPG</sequence>
<evidence type="ECO:0000313" key="2">
    <source>
        <dbReference type="EMBL" id="MFF5289685.1"/>
    </source>
</evidence>
<proteinExistence type="predicted"/>
<comment type="caution">
    <text evidence="2">The sequence shown here is derived from an EMBL/GenBank/DDBJ whole genome shotgun (WGS) entry which is preliminary data.</text>
</comment>
<evidence type="ECO:0000313" key="3">
    <source>
        <dbReference type="Proteomes" id="UP001602245"/>
    </source>
</evidence>
<dbReference type="InterPro" id="IPR029058">
    <property type="entry name" value="AB_hydrolase_fold"/>
</dbReference>
<organism evidence="2 3">
    <name type="scientific">Paractinoplanes globisporus</name>
    <dbReference type="NCBI Taxonomy" id="113565"/>
    <lineage>
        <taxon>Bacteria</taxon>
        <taxon>Bacillati</taxon>
        <taxon>Actinomycetota</taxon>
        <taxon>Actinomycetes</taxon>
        <taxon>Micromonosporales</taxon>
        <taxon>Micromonosporaceae</taxon>
        <taxon>Paractinoplanes</taxon>
    </lineage>
</organism>
<accession>A0ABW6W8R2</accession>
<name>A0ABW6W8R2_9ACTN</name>
<dbReference type="Gene3D" id="3.40.50.1820">
    <property type="entry name" value="alpha/beta hydrolase"/>
    <property type="match status" value="1"/>
</dbReference>
<dbReference type="EMBL" id="JBIAZU010000002">
    <property type="protein sequence ID" value="MFF5289685.1"/>
    <property type="molecule type" value="Genomic_DNA"/>
</dbReference>
<dbReference type="InterPro" id="IPR012908">
    <property type="entry name" value="PGAP1-ab_dom-like"/>
</dbReference>
<reference evidence="2 3" key="1">
    <citation type="submission" date="2024-10" db="EMBL/GenBank/DDBJ databases">
        <title>The Natural Products Discovery Center: Release of the First 8490 Sequenced Strains for Exploring Actinobacteria Biosynthetic Diversity.</title>
        <authorList>
            <person name="Kalkreuter E."/>
            <person name="Kautsar S.A."/>
            <person name="Yang D."/>
            <person name="Bader C.D."/>
            <person name="Teijaro C.N."/>
            <person name="Fluegel L."/>
            <person name="Davis C.M."/>
            <person name="Simpson J.R."/>
            <person name="Lauterbach L."/>
            <person name="Steele A.D."/>
            <person name="Gui C."/>
            <person name="Meng S."/>
            <person name="Li G."/>
            <person name="Viehrig K."/>
            <person name="Ye F."/>
            <person name="Su P."/>
            <person name="Kiefer A.F."/>
            <person name="Nichols A."/>
            <person name="Cepeda A.J."/>
            <person name="Yan W."/>
            <person name="Fan B."/>
            <person name="Jiang Y."/>
            <person name="Adhikari A."/>
            <person name="Zheng C.-J."/>
            <person name="Schuster L."/>
            <person name="Cowan T.M."/>
            <person name="Smanski M.J."/>
            <person name="Chevrette M.G."/>
            <person name="De Carvalho L.P.S."/>
            <person name="Shen B."/>
        </authorList>
    </citation>
    <scope>NUCLEOTIDE SEQUENCE [LARGE SCALE GENOMIC DNA]</scope>
    <source>
        <strain evidence="2 3">NPDC000087</strain>
    </source>
</reference>
<protein>
    <submittedName>
        <fullName evidence="2">Esterase/lipase family protein</fullName>
    </submittedName>
</protein>
<dbReference type="RefSeq" id="WP_157297211.1">
    <property type="nucleotide sequence ID" value="NZ_JBIAZU010000002.1"/>
</dbReference>
<feature type="domain" description="GPI inositol-deacylase PGAP1-like alpha/beta" evidence="1">
    <location>
        <begin position="85"/>
        <end position="150"/>
    </location>
</feature>
<gene>
    <name evidence="2" type="ORF">ACFY35_09615</name>
</gene>
<evidence type="ECO:0000259" key="1">
    <source>
        <dbReference type="Pfam" id="PF07819"/>
    </source>
</evidence>